<dbReference type="AlphaFoldDB" id="E3MFT8"/>
<dbReference type="GeneID" id="9809717"/>
<evidence type="ECO:0000313" key="2">
    <source>
        <dbReference type="EMBL" id="EFP01218.1"/>
    </source>
</evidence>
<evidence type="ECO:0000313" key="3">
    <source>
        <dbReference type="Proteomes" id="UP000008281"/>
    </source>
</evidence>
<protein>
    <recommendedName>
        <fullName evidence="1">Sdz-33 F-box domain-containing protein</fullName>
    </recommendedName>
</protein>
<dbReference type="eggNOG" id="ENOG502TJME">
    <property type="taxonomic scope" value="Eukaryota"/>
</dbReference>
<name>E3MFT8_CAERE</name>
<gene>
    <name evidence="2" type="ORF">CRE_24474</name>
</gene>
<dbReference type="Pfam" id="PF07735">
    <property type="entry name" value="FBA_2"/>
    <property type="match status" value="1"/>
</dbReference>
<evidence type="ECO:0000259" key="1">
    <source>
        <dbReference type="Pfam" id="PF07735"/>
    </source>
</evidence>
<sequence>MAKRNQKFSIFKLRDEYQALLLKCLEPIDLLEVTFLSKRAKRMVKNAGLKAKCLTFSEEWISLDFDWCDTPFVFGFEGDMDLIGGYRVLNGHNYFWYKDYEENYICGFTDEIPKYMTMFHYFLELFKVESYGCEATKPFNKRRLEQLPDTVQTLTISEMMTDKDEIAEVMEHFEIEEELVVMSDIEQFHEKMLSIPNIILGNAQKLNIKDVAKLDCISIEITYHVYTNEHINYFLKNWKSTKTRLEVLKLKNYDFDLDKVLEGTDAALFDYLRRNPYFELNGEDIDCTEFMDIVRDCDGRVAAVGLEEPRVGDDHEGEEDWKFLWMYVFPDDEEKENHCD</sequence>
<dbReference type="RefSeq" id="XP_003104944.2">
    <property type="nucleotide sequence ID" value="XM_003104896.2"/>
</dbReference>
<keyword evidence="3" id="KW-1185">Reference proteome</keyword>
<accession>E3MFT8</accession>
<dbReference type="OMA" id="ESRIICI"/>
<dbReference type="Proteomes" id="UP000008281">
    <property type="component" value="Unassembled WGS sequence"/>
</dbReference>
<dbReference type="CTD" id="9809717"/>
<dbReference type="HOGENOM" id="CLU_816942_0_0_1"/>
<dbReference type="EMBL" id="DS268442">
    <property type="protein sequence ID" value="EFP01218.1"/>
    <property type="molecule type" value="Genomic_DNA"/>
</dbReference>
<dbReference type="InParanoid" id="E3MFT8"/>
<dbReference type="InterPro" id="IPR012885">
    <property type="entry name" value="F-box_Sdz-33"/>
</dbReference>
<reference evidence="2" key="1">
    <citation type="submission" date="2007-07" db="EMBL/GenBank/DDBJ databases">
        <title>PCAP assembly of the Caenorhabditis remanei genome.</title>
        <authorList>
            <consortium name="The Caenorhabditis remanei Sequencing Consortium"/>
            <person name="Wilson R.K."/>
        </authorList>
    </citation>
    <scope>NUCLEOTIDE SEQUENCE [LARGE SCALE GENOMIC DNA]</scope>
    <source>
        <strain evidence="2">PB4641</strain>
    </source>
</reference>
<proteinExistence type="predicted"/>
<dbReference type="FunCoup" id="E3MFT8">
    <property type="interactions" value="122"/>
</dbReference>
<dbReference type="PANTHER" id="PTHR21503">
    <property type="entry name" value="F-BOX-CONTAINING HYPOTHETICAL PROTEIN C.ELEGANS"/>
    <property type="match status" value="1"/>
</dbReference>
<dbReference type="KEGG" id="crq:GCK72_008334"/>
<feature type="domain" description="Sdz-33 F-box" evidence="1">
    <location>
        <begin position="196"/>
        <end position="249"/>
    </location>
</feature>
<dbReference type="PANTHER" id="PTHR21503:SF8">
    <property type="entry name" value="F-BOX ASSOCIATED DOMAIN-CONTAINING PROTEIN-RELATED"/>
    <property type="match status" value="1"/>
</dbReference>
<organism evidence="3">
    <name type="scientific">Caenorhabditis remanei</name>
    <name type="common">Caenorhabditis vulgaris</name>
    <dbReference type="NCBI Taxonomy" id="31234"/>
    <lineage>
        <taxon>Eukaryota</taxon>
        <taxon>Metazoa</taxon>
        <taxon>Ecdysozoa</taxon>
        <taxon>Nematoda</taxon>
        <taxon>Chromadorea</taxon>
        <taxon>Rhabditida</taxon>
        <taxon>Rhabditina</taxon>
        <taxon>Rhabditomorpha</taxon>
        <taxon>Rhabditoidea</taxon>
        <taxon>Rhabditidae</taxon>
        <taxon>Peloderinae</taxon>
        <taxon>Caenorhabditis</taxon>
    </lineage>
</organism>